<dbReference type="InterPro" id="IPR046940">
    <property type="entry name" value="TPPII_Ig-like_sf"/>
</dbReference>
<dbReference type="InterPro" id="IPR000209">
    <property type="entry name" value="Peptidase_S8/S53_dom"/>
</dbReference>
<evidence type="ECO:0000259" key="11">
    <source>
        <dbReference type="Pfam" id="PF12580"/>
    </source>
</evidence>
<dbReference type="SUPFAM" id="SSF52743">
    <property type="entry name" value="Subtilisin-like"/>
    <property type="match status" value="1"/>
</dbReference>
<dbReference type="GO" id="GO:0005829">
    <property type="term" value="C:cytosol"/>
    <property type="evidence" value="ECO:0007669"/>
    <property type="project" value="TreeGrafter"/>
</dbReference>
<keyword evidence="7 8" id="KW-0720">Serine protease</keyword>
<dbReference type="Pfam" id="PF21316">
    <property type="entry name" value="TPPII_GBD"/>
    <property type="match status" value="1"/>
</dbReference>
<feature type="region of interest" description="Disordered" evidence="9">
    <location>
        <begin position="1034"/>
        <end position="1060"/>
    </location>
</feature>
<dbReference type="GO" id="GO:0004177">
    <property type="term" value="F:aminopeptidase activity"/>
    <property type="evidence" value="ECO:0007669"/>
    <property type="project" value="UniProtKB-KW"/>
</dbReference>
<evidence type="ECO:0000256" key="3">
    <source>
        <dbReference type="ARBA" id="ARBA00012462"/>
    </source>
</evidence>
<feature type="domain" description="Peptidase S8/S53" evidence="10">
    <location>
        <begin position="41"/>
        <end position="509"/>
    </location>
</feature>
<feature type="active site" description="Charge relay system" evidence="8">
    <location>
        <position position="281"/>
    </location>
</feature>
<reference evidence="14 15" key="1">
    <citation type="journal article" date="2018" name="New Phytol.">
        <title>Phylogenomics of Endogonaceae and evolution of mycorrhizas within Mucoromycota.</title>
        <authorList>
            <person name="Chang Y."/>
            <person name="Desiro A."/>
            <person name="Na H."/>
            <person name="Sandor L."/>
            <person name="Lipzen A."/>
            <person name="Clum A."/>
            <person name="Barry K."/>
            <person name="Grigoriev I.V."/>
            <person name="Martin F.M."/>
            <person name="Stajich J.E."/>
            <person name="Smith M.E."/>
            <person name="Bonito G."/>
            <person name="Spatafora J.W."/>
        </authorList>
    </citation>
    <scope>NUCLEOTIDE SEQUENCE [LARGE SCALE GENOMIC DNA]</scope>
    <source>
        <strain evidence="14 15">AD002</strain>
    </source>
</reference>
<dbReference type="PANTHER" id="PTHR43806:SF14">
    <property type="entry name" value="TRIPEPTIDYL-PEPTIDASE 2"/>
    <property type="match status" value="1"/>
</dbReference>
<feature type="domain" description="Tripeptidyl-peptidase II first Ig-like" evidence="12">
    <location>
        <begin position="538"/>
        <end position="658"/>
    </location>
</feature>
<evidence type="ECO:0000313" key="15">
    <source>
        <dbReference type="Proteomes" id="UP000274822"/>
    </source>
</evidence>
<evidence type="ECO:0000256" key="1">
    <source>
        <dbReference type="ARBA" id="ARBA00001910"/>
    </source>
</evidence>
<dbReference type="EC" id="3.4.14.10" evidence="3"/>
<dbReference type="EMBL" id="RBNJ01001181">
    <property type="protein sequence ID" value="RUS33466.1"/>
    <property type="molecule type" value="Genomic_DNA"/>
</dbReference>
<dbReference type="Gene3D" id="3.40.50.200">
    <property type="entry name" value="Peptidase S8/S53 domain"/>
    <property type="match status" value="2"/>
</dbReference>
<evidence type="ECO:0000256" key="8">
    <source>
        <dbReference type="PROSITE-ProRule" id="PRU01240"/>
    </source>
</evidence>
<evidence type="ECO:0000259" key="13">
    <source>
        <dbReference type="Pfam" id="PF21316"/>
    </source>
</evidence>
<dbReference type="PROSITE" id="PS51892">
    <property type="entry name" value="SUBTILASE"/>
    <property type="match status" value="1"/>
</dbReference>
<dbReference type="InterPro" id="IPR036852">
    <property type="entry name" value="Peptidase_S8/S53_dom_sf"/>
</dbReference>
<dbReference type="GO" id="GO:0004252">
    <property type="term" value="F:serine-type endopeptidase activity"/>
    <property type="evidence" value="ECO:0007669"/>
    <property type="project" value="UniProtKB-UniRule"/>
</dbReference>
<evidence type="ECO:0000256" key="6">
    <source>
        <dbReference type="ARBA" id="ARBA00022801"/>
    </source>
</evidence>
<dbReference type="Proteomes" id="UP000274822">
    <property type="component" value="Unassembled WGS sequence"/>
</dbReference>
<evidence type="ECO:0000259" key="12">
    <source>
        <dbReference type="Pfam" id="PF21223"/>
    </source>
</evidence>
<evidence type="ECO:0000256" key="2">
    <source>
        <dbReference type="ARBA" id="ARBA00011073"/>
    </source>
</evidence>
<dbReference type="Gene3D" id="2.20.25.690">
    <property type="match status" value="1"/>
</dbReference>
<keyword evidence="15" id="KW-1185">Reference proteome</keyword>
<dbReference type="InterPro" id="IPR046939">
    <property type="entry name" value="TPPII_C_sf"/>
</dbReference>
<feature type="active site" description="Charge relay system" evidence="8">
    <location>
        <position position="467"/>
    </location>
</feature>
<dbReference type="Gene3D" id="1.25.40.710">
    <property type="match status" value="1"/>
</dbReference>
<dbReference type="Pfam" id="PF00082">
    <property type="entry name" value="Peptidase_S8"/>
    <property type="match status" value="1"/>
</dbReference>
<feature type="region of interest" description="Disordered" evidence="9">
    <location>
        <begin position="1"/>
        <end position="20"/>
    </location>
</feature>
<feature type="active site" description="Charge relay system" evidence="8">
    <location>
        <position position="50"/>
    </location>
</feature>
<dbReference type="GO" id="GO:0008240">
    <property type="term" value="F:tripeptidyl-peptidase activity"/>
    <property type="evidence" value="ECO:0007669"/>
    <property type="project" value="UniProtKB-EC"/>
</dbReference>
<proteinExistence type="inferred from homology"/>
<feature type="domain" description="Tripeptidyl peptidase II second Ig-like" evidence="11">
    <location>
        <begin position="815"/>
        <end position="1003"/>
    </location>
</feature>
<accession>A0A433QUN9</accession>
<evidence type="ECO:0000256" key="9">
    <source>
        <dbReference type="SAM" id="MobiDB-lite"/>
    </source>
</evidence>
<feature type="domain" description="Tripeptidyl-peptidase II galactose-binding" evidence="13">
    <location>
        <begin position="677"/>
        <end position="775"/>
    </location>
</feature>
<gene>
    <name evidence="14" type="ORF">BC938DRAFT_471541</name>
</gene>
<dbReference type="InterPro" id="IPR022229">
    <property type="entry name" value="TPPII_Ig-like-2"/>
</dbReference>
<dbReference type="Pfam" id="PF12580">
    <property type="entry name" value="TPPII"/>
    <property type="match status" value="1"/>
</dbReference>
<dbReference type="Pfam" id="PF21223">
    <property type="entry name" value="TPPII_Ig-like-1"/>
    <property type="match status" value="1"/>
</dbReference>
<dbReference type="Gene3D" id="2.60.40.3170">
    <property type="match status" value="1"/>
</dbReference>
<keyword evidence="6 8" id="KW-0378">Hydrolase</keyword>
<protein>
    <recommendedName>
        <fullName evidence="3">tripeptidyl-peptidase II</fullName>
        <ecNumber evidence="3">3.4.14.10</ecNumber>
    </recommendedName>
</protein>
<dbReference type="PANTHER" id="PTHR43806">
    <property type="entry name" value="PEPTIDASE S8"/>
    <property type="match status" value="1"/>
</dbReference>
<evidence type="ECO:0000259" key="10">
    <source>
        <dbReference type="Pfam" id="PF00082"/>
    </source>
</evidence>
<sequence length="1313" mass="143474">MTNIKSTRPSRPIPEFPASGLLPKEDTEAAAFLKKHPEFDGRGTVIAILDTGIDPGAAGLQVTTDGKPKIIDIVDCTGSGDVVTTTIAKPVVKDVGDEADLLTLQGLSGRTLIVNASWANPSGEYRLGVKPAYHLFPERLVARLKQERREKFELEHHRHYTSAASALAAWDRAHASSSTAPAEELQVRADLEARVGVLKDWMKSYDDPGMIFDCVVFHDGQHWRAVVDVEETGDLREQPTLTDYRTELKYHRFGKEDLLDFSVNIYDDGDLLSIVTMANCHGTHVSGITAANFPDEPMLNGIAPGAQLVSLKIGDNRLVSMETGISLTRAASALAAHRCDLANMSYGEASGNPTSGYFIEQLAREAVGKHGCVFVTSASNDGPTLSSIGAPAGMWAGLITVGAYVKHSQMQAEYALLDAVPENPFTWSSRGPTVDGYPGVDIFAPGSAITSVPLYGLAKFMLKNGTSMSSPNACGCVALLVSGLRAQKQGFAPYRIKTAVVNTAKSVDDPLGVGFIQVDRAWDYLQTYYERPEMDILFQISILDRDNARGVYLRGHDECNRTHHLNAFVESTFMRDLEPTTGDRNEEKVAFESRITLVSTETWVRAPDFLYLHNGGRSFGIKVDPTQLTAGQFYSAEILGYDSTCPARGPLFSVPVFVAKPLDTTTNPTLRFSSLQYGPGTINRRFVRVPDGATFVDVTVRSLPGQAIVPAGFYLHVLQLVPLKSHKGKIEYAFTVGKGSYGEAHAEEQIETRRLAVKSGLTIEFALAQFWSSLGNHVVDLEVSFHGIQLAGSVADAGGAIYLGTLSRLDIVASIRREDEVNPRVSFDTLRKFIRPTEVTLRPLSAHRDVLPDGRQIYGLHLTYPFRVSDPVTVTPGIPALQNQLYDHFVAGVLGVVYDANNRVIANLDIYLKNVKIDTKGDYTVRWQVTSDSEEVLDRMRDIICQLDFSLSKSISFDTHKTIGDVYNSKKSTFGKTSLDKGQRKPVFFAAPNDYSSYPKDAKAGDLLVGNLTFINSKRVDGGQYRALHVVPPEPVKPKQISPSDGDVNGASATKSEAEKEEELAQKLADAIRDIQLSHLKKLPASSPARAKLLTALDELSYTSTLPVLEAQLEIHMNGADGLTPLAAEKAEEVVIVADRILAAINLKDLATFYGIKQIDGAPPISSSASVDSGKTKKQIKKDNDKKKQLVVYALRSKSIALWSLSSATRQEFDDTYAAMQQWLDTAASSATDLRTLFLYVNRERRAGRAGNALKALNKFLADSGVTGENGKDLKKVWVLRLEIVTELGWTAWAGYEERWAIIRVPPGGPGPF</sequence>
<dbReference type="GO" id="GO:0006508">
    <property type="term" value="P:proteolysis"/>
    <property type="evidence" value="ECO:0007669"/>
    <property type="project" value="UniProtKB-KW"/>
</dbReference>
<evidence type="ECO:0000256" key="4">
    <source>
        <dbReference type="ARBA" id="ARBA00022438"/>
    </source>
</evidence>
<keyword evidence="5 8" id="KW-0645">Protease</keyword>
<comment type="similarity">
    <text evidence="2 8">Belongs to the peptidase S8 family.</text>
</comment>
<dbReference type="InterPro" id="IPR023828">
    <property type="entry name" value="Peptidase_S8_Ser-AS"/>
</dbReference>
<comment type="catalytic activity">
    <reaction evidence="1">
        <text>Release of an N-terminal tripeptide from a polypeptide.</text>
        <dbReference type="EC" id="3.4.14.10"/>
    </reaction>
</comment>
<dbReference type="PROSITE" id="PS00138">
    <property type="entry name" value="SUBTILASE_SER"/>
    <property type="match status" value="1"/>
</dbReference>
<name>A0A433QUN9_9FUNG</name>
<evidence type="ECO:0000256" key="5">
    <source>
        <dbReference type="ARBA" id="ARBA00022670"/>
    </source>
</evidence>
<evidence type="ECO:0000256" key="7">
    <source>
        <dbReference type="ARBA" id="ARBA00022825"/>
    </source>
</evidence>
<comment type="caution">
    <text evidence="14">The sequence shown here is derived from an EMBL/GenBank/DDBJ whole genome shotgun (WGS) entry which is preliminary data.</text>
</comment>
<keyword evidence="4" id="KW-0031">Aminopeptidase</keyword>
<dbReference type="InterPro" id="IPR015500">
    <property type="entry name" value="Peptidase_S8_subtilisin-rel"/>
</dbReference>
<dbReference type="InterPro" id="IPR050131">
    <property type="entry name" value="Peptidase_S8_subtilisin-like"/>
</dbReference>
<organism evidence="14 15">
    <name type="scientific">Jimgerdemannia flammicorona</name>
    <dbReference type="NCBI Taxonomy" id="994334"/>
    <lineage>
        <taxon>Eukaryota</taxon>
        <taxon>Fungi</taxon>
        <taxon>Fungi incertae sedis</taxon>
        <taxon>Mucoromycota</taxon>
        <taxon>Mucoromycotina</taxon>
        <taxon>Endogonomycetes</taxon>
        <taxon>Endogonales</taxon>
        <taxon>Endogonaceae</taxon>
        <taxon>Jimgerdemannia</taxon>
    </lineage>
</organism>
<dbReference type="InterPro" id="IPR048383">
    <property type="entry name" value="TPPII_Ig-like-1"/>
</dbReference>
<dbReference type="InterPro" id="IPR048384">
    <property type="entry name" value="TPPII_GBD"/>
</dbReference>
<evidence type="ECO:0000313" key="14">
    <source>
        <dbReference type="EMBL" id="RUS33466.1"/>
    </source>
</evidence>
<dbReference type="PRINTS" id="PR00723">
    <property type="entry name" value="SUBTILISIN"/>
</dbReference>